<keyword evidence="2" id="KW-1185">Reference proteome</keyword>
<evidence type="ECO:0000313" key="2">
    <source>
        <dbReference type="Proteomes" id="UP000664132"/>
    </source>
</evidence>
<dbReference type="AlphaFoldDB" id="A0A8H7WL11"/>
<dbReference type="Proteomes" id="UP000664132">
    <property type="component" value="Unassembled WGS sequence"/>
</dbReference>
<proteinExistence type="predicted"/>
<dbReference type="OrthoDB" id="4851849at2759"/>
<accession>A0A8H7WL11</accession>
<dbReference type="EMBL" id="JAFJYH010000001">
    <property type="protein sequence ID" value="KAG4426824.1"/>
    <property type="molecule type" value="Genomic_DNA"/>
</dbReference>
<sequence>MPVALTSTILALVTEPPAIAPLRPLSCTPTPSKDIKFSGNHDMPLFAPPDHTKSPEKEKTTRQTWRHYGEARSPARNCSSPSAIFRQLDEPPEIPTENAVSLEVESNCQLRITREKEIACNLAFLFATSEDILKVMAVCVEEHHNKKGITIRVAANTGDLSAVTAGLARFARVLEYAAQRVRSKSEDTEEAFREVVSLDLDRILSRLRSHHAKPTRRLLENDPSSNSCMMQFTID</sequence>
<reference evidence="1" key="1">
    <citation type="submission" date="2021-02" db="EMBL/GenBank/DDBJ databases">
        <title>Genome sequence Cadophora malorum strain M34.</title>
        <authorList>
            <person name="Stefanovic E."/>
            <person name="Vu D."/>
            <person name="Scully C."/>
            <person name="Dijksterhuis J."/>
            <person name="Roader J."/>
            <person name="Houbraken J."/>
        </authorList>
    </citation>
    <scope>NUCLEOTIDE SEQUENCE</scope>
    <source>
        <strain evidence="1">M34</strain>
    </source>
</reference>
<gene>
    <name evidence="1" type="ORF">IFR04_000255</name>
</gene>
<name>A0A8H7WL11_9HELO</name>
<comment type="caution">
    <text evidence="1">The sequence shown here is derived from an EMBL/GenBank/DDBJ whole genome shotgun (WGS) entry which is preliminary data.</text>
</comment>
<evidence type="ECO:0000313" key="1">
    <source>
        <dbReference type="EMBL" id="KAG4426824.1"/>
    </source>
</evidence>
<protein>
    <submittedName>
        <fullName evidence="1">Uncharacterized protein</fullName>
    </submittedName>
</protein>
<organism evidence="1 2">
    <name type="scientific">Cadophora malorum</name>
    <dbReference type="NCBI Taxonomy" id="108018"/>
    <lineage>
        <taxon>Eukaryota</taxon>
        <taxon>Fungi</taxon>
        <taxon>Dikarya</taxon>
        <taxon>Ascomycota</taxon>
        <taxon>Pezizomycotina</taxon>
        <taxon>Leotiomycetes</taxon>
        <taxon>Helotiales</taxon>
        <taxon>Ploettnerulaceae</taxon>
        <taxon>Cadophora</taxon>
    </lineage>
</organism>